<comment type="caution">
    <text evidence="2">The sequence shown here is derived from an EMBL/GenBank/DDBJ whole genome shotgun (WGS) entry which is preliminary data.</text>
</comment>
<organism evidence="2 3">
    <name type="scientific">Diversispora epigaea</name>
    <dbReference type="NCBI Taxonomy" id="1348612"/>
    <lineage>
        <taxon>Eukaryota</taxon>
        <taxon>Fungi</taxon>
        <taxon>Fungi incertae sedis</taxon>
        <taxon>Mucoromycota</taxon>
        <taxon>Glomeromycotina</taxon>
        <taxon>Glomeromycetes</taxon>
        <taxon>Diversisporales</taxon>
        <taxon>Diversisporaceae</taxon>
        <taxon>Diversispora</taxon>
    </lineage>
</organism>
<keyword evidence="3" id="KW-1185">Reference proteome</keyword>
<dbReference type="Proteomes" id="UP000266861">
    <property type="component" value="Unassembled WGS sequence"/>
</dbReference>
<proteinExistence type="predicted"/>
<reference evidence="2 3" key="1">
    <citation type="submission" date="2018-08" db="EMBL/GenBank/DDBJ databases">
        <title>Genome and evolution of the arbuscular mycorrhizal fungus Diversispora epigaea (formerly Glomus versiforme) and its bacterial endosymbionts.</title>
        <authorList>
            <person name="Sun X."/>
            <person name="Fei Z."/>
            <person name="Harrison M."/>
        </authorList>
    </citation>
    <scope>NUCLEOTIDE SEQUENCE [LARGE SCALE GENOMIC DNA]</scope>
    <source>
        <strain evidence="2 3">IT104</strain>
    </source>
</reference>
<name>A0A397GQJ5_9GLOM</name>
<evidence type="ECO:0000313" key="3">
    <source>
        <dbReference type="Proteomes" id="UP000266861"/>
    </source>
</evidence>
<accession>A0A397GQJ5</accession>
<sequence>MVIDYINNELDYINDELDYIDSELNYINSESNYIDSESDDIDSEPKSQSSPSKKSTNKCSWVALSKLLDLKRSDGLIKEKHVYQHLRLKWKKL</sequence>
<dbReference type="EMBL" id="PQFF01000402">
    <property type="protein sequence ID" value="RHZ52599.1"/>
    <property type="molecule type" value="Genomic_DNA"/>
</dbReference>
<dbReference type="AlphaFoldDB" id="A0A397GQJ5"/>
<evidence type="ECO:0000313" key="2">
    <source>
        <dbReference type="EMBL" id="RHZ52599.1"/>
    </source>
</evidence>
<feature type="region of interest" description="Disordered" evidence="1">
    <location>
        <begin position="34"/>
        <end position="58"/>
    </location>
</feature>
<protein>
    <submittedName>
        <fullName evidence="2">Uncharacterized protein</fullName>
    </submittedName>
</protein>
<gene>
    <name evidence="2" type="ORF">Glove_460g48</name>
</gene>
<evidence type="ECO:0000256" key="1">
    <source>
        <dbReference type="SAM" id="MobiDB-lite"/>
    </source>
</evidence>